<sequence>MTKATLTKGNIQLGLPYSFRRLVHDHRGRKQTDLALEQQLRALHPDLQAEGRETGLGMDF</sequence>
<evidence type="ECO:0000313" key="1">
    <source>
        <dbReference type="EMBL" id="EGW10067.1"/>
    </source>
</evidence>
<evidence type="ECO:0000313" key="2">
    <source>
        <dbReference type="Proteomes" id="UP000001075"/>
    </source>
</evidence>
<dbReference type="InParanoid" id="G3I8E4"/>
<name>G3I8E4_CRIGR</name>
<dbReference type="AlphaFoldDB" id="G3I8E4"/>
<dbReference type="EMBL" id="JH001499">
    <property type="protein sequence ID" value="EGW10067.1"/>
    <property type="molecule type" value="Genomic_DNA"/>
</dbReference>
<protein>
    <submittedName>
        <fullName evidence="1">Uncharacterized protein</fullName>
    </submittedName>
</protein>
<accession>G3I8E4</accession>
<organism evidence="1 2">
    <name type="scientific">Cricetulus griseus</name>
    <name type="common">Chinese hamster</name>
    <name type="synonym">Cricetulus barabensis griseus</name>
    <dbReference type="NCBI Taxonomy" id="10029"/>
    <lineage>
        <taxon>Eukaryota</taxon>
        <taxon>Metazoa</taxon>
        <taxon>Chordata</taxon>
        <taxon>Craniata</taxon>
        <taxon>Vertebrata</taxon>
        <taxon>Euteleostomi</taxon>
        <taxon>Mammalia</taxon>
        <taxon>Eutheria</taxon>
        <taxon>Euarchontoglires</taxon>
        <taxon>Glires</taxon>
        <taxon>Rodentia</taxon>
        <taxon>Myomorpha</taxon>
        <taxon>Muroidea</taxon>
        <taxon>Cricetidae</taxon>
        <taxon>Cricetinae</taxon>
        <taxon>Cricetulus</taxon>
    </lineage>
</organism>
<reference evidence="2" key="1">
    <citation type="journal article" date="2011" name="Nat. Biotechnol.">
        <title>The genomic sequence of the Chinese hamster ovary (CHO)-K1 cell line.</title>
        <authorList>
            <person name="Xu X."/>
            <person name="Nagarajan H."/>
            <person name="Lewis N.E."/>
            <person name="Pan S."/>
            <person name="Cai Z."/>
            <person name="Liu X."/>
            <person name="Chen W."/>
            <person name="Xie M."/>
            <person name="Wang W."/>
            <person name="Hammond S."/>
            <person name="Andersen M.R."/>
            <person name="Neff N."/>
            <person name="Passarelli B."/>
            <person name="Koh W."/>
            <person name="Fan H.C."/>
            <person name="Wang J."/>
            <person name="Gui Y."/>
            <person name="Lee K.H."/>
            <person name="Betenbaugh M.J."/>
            <person name="Quake S.R."/>
            <person name="Famili I."/>
            <person name="Palsson B.O."/>
            <person name="Wang J."/>
        </authorList>
    </citation>
    <scope>NUCLEOTIDE SEQUENCE [LARGE SCALE GENOMIC DNA]</scope>
    <source>
        <strain evidence="2">CHO K1 cell line</strain>
    </source>
</reference>
<gene>
    <name evidence="1" type="ORF">I79_019808</name>
</gene>
<proteinExistence type="predicted"/>
<dbReference type="Proteomes" id="UP000001075">
    <property type="component" value="Unassembled WGS sequence"/>
</dbReference>